<evidence type="ECO:0000313" key="1">
    <source>
        <dbReference type="EMBL" id="GAI68018.1"/>
    </source>
</evidence>
<protein>
    <recommendedName>
        <fullName evidence="2">Fibronectin type-III domain-containing protein</fullName>
    </recommendedName>
</protein>
<gene>
    <name evidence="1" type="ORF">S06H3_65369</name>
</gene>
<reference evidence="1" key="1">
    <citation type="journal article" date="2014" name="Front. Microbiol.">
        <title>High frequency of phylogenetically diverse reductive dehalogenase-homologous genes in deep subseafloor sedimentary metagenomes.</title>
        <authorList>
            <person name="Kawai M."/>
            <person name="Futagami T."/>
            <person name="Toyoda A."/>
            <person name="Takaki Y."/>
            <person name="Nishi S."/>
            <person name="Hori S."/>
            <person name="Arai W."/>
            <person name="Tsubouchi T."/>
            <person name="Morono Y."/>
            <person name="Uchiyama I."/>
            <person name="Ito T."/>
            <person name="Fujiyama A."/>
            <person name="Inagaki F."/>
            <person name="Takami H."/>
        </authorList>
    </citation>
    <scope>NUCLEOTIDE SEQUENCE</scope>
    <source>
        <strain evidence="1">Expedition CK06-06</strain>
    </source>
</reference>
<accession>X1QIG6</accession>
<feature type="non-terminal residue" evidence="1">
    <location>
        <position position="1"/>
    </location>
</feature>
<proteinExistence type="predicted"/>
<comment type="caution">
    <text evidence="1">The sequence shown here is derived from an EMBL/GenBank/DDBJ whole genome shotgun (WGS) entry which is preliminary data.</text>
</comment>
<organism evidence="1">
    <name type="scientific">marine sediment metagenome</name>
    <dbReference type="NCBI Taxonomy" id="412755"/>
    <lineage>
        <taxon>unclassified sequences</taxon>
        <taxon>metagenomes</taxon>
        <taxon>ecological metagenomes</taxon>
    </lineage>
</organism>
<sequence length="97" mass="10666">AFFITYTYPRTAVSFSEAMDWTPGQLSGNFLLPSILEPGQTYNVRARLETLEDPTQETDTDWGVITIPEAPPEVPPAADIRNLDFGAAGGTYEIGER</sequence>
<evidence type="ECO:0008006" key="2">
    <source>
        <dbReference type="Google" id="ProtNLM"/>
    </source>
</evidence>
<dbReference type="EMBL" id="BARV01043990">
    <property type="protein sequence ID" value="GAI68018.1"/>
    <property type="molecule type" value="Genomic_DNA"/>
</dbReference>
<feature type="non-terminal residue" evidence="1">
    <location>
        <position position="97"/>
    </location>
</feature>
<dbReference type="AlphaFoldDB" id="X1QIG6"/>
<name>X1QIG6_9ZZZZ</name>